<keyword evidence="2" id="KW-1185">Reference proteome</keyword>
<comment type="caution">
    <text evidence="1">The sequence shown here is derived from an EMBL/GenBank/DDBJ whole genome shotgun (WGS) entry which is preliminary data.</text>
</comment>
<protein>
    <submittedName>
        <fullName evidence="1">Uncharacterized protein</fullName>
    </submittedName>
</protein>
<organism evidence="1 2">
    <name type="scientific">Pristionchus fissidentatus</name>
    <dbReference type="NCBI Taxonomy" id="1538716"/>
    <lineage>
        <taxon>Eukaryota</taxon>
        <taxon>Metazoa</taxon>
        <taxon>Ecdysozoa</taxon>
        <taxon>Nematoda</taxon>
        <taxon>Chromadorea</taxon>
        <taxon>Rhabditida</taxon>
        <taxon>Rhabditina</taxon>
        <taxon>Diplogasteromorpha</taxon>
        <taxon>Diplogasteroidea</taxon>
        <taxon>Neodiplogasteridae</taxon>
        <taxon>Pristionchus</taxon>
    </lineage>
</organism>
<evidence type="ECO:0000313" key="1">
    <source>
        <dbReference type="EMBL" id="GMT14242.1"/>
    </source>
</evidence>
<accession>A0AAV5V3S0</accession>
<sequence>EWISRIFLQMVDAVEVTHLVFVSGWEGFICSNQTIDIESVSIWSILCIWISQKRCLFVRGIFDAISNGSETIDESCTV</sequence>
<dbReference type="EMBL" id="BTSY01000002">
    <property type="protein sequence ID" value="GMT14242.1"/>
    <property type="molecule type" value="Genomic_DNA"/>
</dbReference>
<reference evidence="1" key="1">
    <citation type="submission" date="2023-10" db="EMBL/GenBank/DDBJ databases">
        <title>Genome assembly of Pristionchus species.</title>
        <authorList>
            <person name="Yoshida K."/>
            <person name="Sommer R.J."/>
        </authorList>
    </citation>
    <scope>NUCLEOTIDE SEQUENCE</scope>
    <source>
        <strain evidence="1">RS5133</strain>
    </source>
</reference>
<evidence type="ECO:0000313" key="2">
    <source>
        <dbReference type="Proteomes" id="UP001432322"/>
    </source>
</evidence>
<feature type="non-terminal residue" evidence="1">
    <location>
        <position position="78"/>
    </location>
</feature>
<dbReference type="Proteomes" id="UP001432322">
    <property type="component" value="Unassembled WGS sequence"/>
</dbReference>
<feature type="non-terminal residue" evidence="1">
    <location>
        <position position="1"/>
    </location>
</feature>
<gene>
    <name evidence="1" type="ORF">PFISCL1PPCAC_5539</name>
</gene>
<name>A0AAV5V3S0_9BILA</name>
<proteinExistence type="predicted"/>
<dbReference type="AlphaFoldDB" id="A0AAV5V3S0"/>